<organism evidence="7">
    <name type="scientific">marine sediment metagenome</name>
    <dbReference type="NCBI Taxonomy" id="412755"/>
    <lineage>
        <taxon>unclassified sequences</taxon>
        <taxon>metagenomes</taxon>
        <taxon>ecological metagenomes</taxon>
    </lineage>
</organism>
<evidence type="ECO:0000313" key="7">
    <source>
        <dbReference type="EMBL" id="KKM92548.1"/>
    </source>
</evidence>
<dbReference type="SMART" id="SM00893">
    <property type="entry name" value="ETF"/>
    <property type="match status" value="1"/>
</dbReference>
<dbReference type="InterPro" id="IPR014731">
    <property type="entry name" value="ETF_asu_C"/>
</dbReference>
<dbReference type="Gene3D" id="3.40.50.1220">
    <property type="entry name" value="TPP-binding domain"/>
    <property type="match status" value="1"/>
</dbReference>
<feature type="domain" description="4Fe-4S ferredoxin-type" evidence="6">
    <location>
        <begin position="1"/>
        <end position="30"/>
    </location>
</feature>
<feature type="domain" description="4Fe-4S ferredoxin-type" evidence="6">
    <location>
        <begin position="31"/>
        <end position="58"/>
    </location>
</feature>
<dbReference type="PANTHER" id="PTHR43153:SF1">
    <property type="entry name" value="ELECTRON TRANSFER FLAVOPROTEIN SUBUNIT ALPHA, MITOCHONDRIAL"/>
    <property type="match status" value="1"/>
</dbReference>
<dbReference type="InterPro" id="IPR017896">
    <property type="entry name" value="4Fe4S_Fe-S-bd"/>
</dbReference>
<dbReference type="PROSITE" id="PS51379">
    <property type="entry name" value="4FE4S_FER_2"/>
    <property type="match status" value="2"/>
</dbReference>
<dbReference type="InterPro" id="IPR018206">
    <property type="entry name" value="ETF_asu_C_CS"/>
</dbReference>
<evidence type="ECO:0000256" key="5">
    <source>
        <dbReference type="ARBA" id="ARBA00022982"/>
    </source>
</evidence>
<evidence type="ECO:0000256" key="2">
    <source>
        <dbReference type="ARBA" id="ARBA00022448"/>
    </source>
</evidence>
<comment type="similarity">
    <text evidence="1">Belongs to the ETF alpha-subunit/FixB family.</text>
</comment>
<dbReference type="PANTHER" id="PTHR43153">
    <property type="entry name" value="ELECTRON TRANSFER FLAVOPROTEIN ALPHA"/>
    <property type="match status" value="1"/>
</dbReference>
<dbReference type="AlphaFoldDB" id="A0A0F9LGB7"/>
<dbReference type="InterPro" id="IPR014730">
    <property type="entry name" value="ETF_a/b_N"/>
</dbReference>
<dbReference type="EMBL" id="LAZR01006378">
    <property type="protein sequence ID" value="KKM92548.1"/>
    <property type="molecule type" value="Genomic_DNA"/>
</dbReference>
<dbReference type="Pfam" id="PF01012">
    <property type="entry name" value="ETF"/>
    <property type="match status" value="1"/>
</dbReference>
<dbReference type="GO" id="GO:0009055">
    <property type="term" value="F:electron transfer activity"/>
    <property type="evidence" value="ECO:0007669"/>
    <property type="project" value="InterPro"/>
</dbReference>
<dbReference type="GO" id="GO:0033539">
    <property type="term" value="P:fatty acid beta-oxidation using acyl-CoA dehydrogenase"/>
    <property type="evidence" value="ECO:0007669"/>
    <property type="project" value="TreeGrafter"/>
</dbReference>
<dbReference type="PIRSF" id="PIRSF000089">
    <property type="entry name" value="Electra_flavoP_a"/>
    <property type="match status" value="1"/>
</dbReference>
<dbReference type="Pfam" id="PF00766">
    <property type="entry name" value="ETF_alpha"/>
    <property type="match status" value="1"/>
</dbReference>
<dbReference type="CDD" id="cd01715">
    <property type="entry name" value="ETF_alpha"/>
    <property type="match status" value="1"/>
</dbReference>
<dbReference type="InterPro" id="IPR001308">
    <property type="entry name" value="ETF_a/FixB"/>
</dbReference>
<name>A0A0F9LGB7_9ZZZZ</name>
<accession>A0A0F9LGB7</accession>
<keyword evidence="3" id="KW-0285">Flavoprotein</keyword>
<keyword evidence="2" id="KW-0813">Transport</keyword>
<evidence type="ECO:0000256" key="1">
    <source>
        <dbReference type="ARBA" id="ARBA00005817"/>
    </source>
</evidence>
<dbReference type="InterPro" id="IPR033947">
    <property type="entry name" value="ETF_alpha_N"/>
</dbReference>
<dbReference type="InterPro" id="IPR017900">
    <property type="entry name" value="4Fe4S_Fe_S_CS"/>
</dbReference>
<dbReference type="SUPFAM" id="SSF52467">
    <property type="entry name" value="DHS-like NAD/FAD-binding domain"/>
    <property type="match status" value="1"/>
</dbReference>
<protein>
    <recommendedName>
        <fullName evidence="6">4Fe-4S ferredoxin-type domain-containing protein</fullName>
    </recommendedName>
</protein>
<dbReference type="Gene3D" id="3.40.50.620">
    <property type="entry name" value="HUPs"/>
    <property type="match status" value="1"/>
</dbReference>
<reference evidence="7" key="1">
    <citation type="journal article" date="2015" name="Nature">
        <title>Complex archaea that bridge the gap between prokaryotes and eukaryotes.</title>
        <authorList>
            <person name="Spang A."/>
            <person name="Saw J.H."/>
            <person name="Jorgensen S.L."/>
            <person name="Zaremba-Niedzwiedzka K."/>
            <person name="Martijn J."/>
            <person name="Lind A.E."/>
            <person name="van Eijk R."/>
            <person name="Schleper C."/>
            <person name="Guy L."/>
            <person name="Ettema T.J."/>
        </authorList>
    </citation>
    <scope>NUCLEOTIDE SEQUENCE</scope>
</reference>
<dbReference type="FunFam" id="3.40.50.1220:FF:000004">
    <property type="entry name" value="Electron transfer flavoprotein"/>
    <property type="match status" value="1"/>
</dbReference>
<evidence type="ECO:0000256" key="4">
    <source>
        <dbReference type="ARBA" id="ARBA00022827"/>
    </source>
</evidence>
<proteinExistence type="inferred from homology"/>
<keyword evidence="5" id="KW-0249">Electron transport</keyword>
<gene>
    <name evidence="7" type="ORF">LCGC14_1217350</name>
</gene>
<dbReference type="PROSITE" id="PS00198">
    <property type="entry name" value="4FE4S_FER_1"/>
    <property type="match status" value="2"/>
</dbReference>
<evidence type="ECO:0000256" key="3">
    <source>
        <dbReference type="ARBA" id="ARBA00022630"/>
    </source>
</evidence>
<keyword evidence="4" id="KW-0274">FAD</keyword>
<comment type="caution">
    <text evidence="7">The sequence shown here is derived from an EMBL/GenBank/DDBJ whole genome shotgun (WGS) entry which is preliminary data.</text>
</comment>
<dbReference type="InterPro" id="IPR014729">
    <property type="entry name" value="Rossmann-like_a/b/a_fold"/>
</dbReference>
<dbReference type="Pfam" id="PF13237">
    <property type="entry name" value="Fer4_10"/>
    <property type="match status" value="1"/>
</dbReference>
<dbReference type="Gene3D" id="3.30.70.20">
    <property type="match status" value="1"/>
</dbReference>
<dbReference type="SUPFAM" id="SSF54862">
    <property type="entry name" value="4Fe-4S ferredoxins"/>
    <property type="match status" value="1"/>
</dbReference>
<dbReference type="GO" id="GO:0050660">
    <property type="term" value="F:flavin adenine dinucleotide binding"/>
    <property type="evidence" value="ECO:0007669"/>
    <property type="project" value="InterPro"/>
</dbReference>
<dbReference type="SUPFAM" id="SSF52402">
    <property type="entry name" value="Adenine nucleotide alpha hydrolases-like"/>
    <property type="match status" value="1"/>
</dbReference>
<dbReference type="PROSITE" id="PS00696">
    <property type="entry name" value="ETF_ALPHA"/>
    <property type="match status" value="1"/>
</dbReference>
<evidence type="ECO:0000259" key="6">
    <source>
        <dbReference type="PROSITE" id="PS51379"/>
    </source>
</evidence>
<dbReference type="InterPro" id="IPR029035">
    <property type="entry name" value="DHS-like_NAD/FAD-binding_dom"/>
</dbReference>
<sequence length="399" mass="44156">MSIIIDEESCTGCASCMESCPYGAIELLNNKAKILPNCNLCGACVEACPIEVITLERGKFLAEKRDISQFRGVWVIAEHYKNKIHPVAFQLLGKGRELANLLKVNLTLVILGVNFDEKLEEFSQYGMDDILYVKSPILKDYYSDLYVKAITELVLDNKPEIILIGATPTGRDFAPRVAKRLNAGLTADCTGLEVNPETRNLLQTRPTFGGNIMATIRTPTSRPQMATVRPGIYKMPEKAKRNVNIKEFDYYFKEKDSVSKIVKIISKKKNTINLEDAKIIVAGGRGVGSKENFKILGDLANVLDAELAGSRITVELNWLEPDRQIGQTGKTVSPKLYIACGISGAIQHIVGMENSDTIVAINKDPNSPIFNMAHYGIVGDLHEIIPVLIEEIKKIKSEE</sequence>